<evidence type="ECO:0000256" key="4">
    <source>
        <dbReference type="ARBA" id="ARBA00012557"/>
    </source>
</evidence>
<dbReference type="OrthoDB" id="414175at2759"/>
<accession>R7V9G9</accession>
<evidence type="ECO:0000256" key="9">
    <source>
        <dbReference type="ARBA" id="ARBA00022968"/>
    </source>
</evidence>
<dbReference type="InterPro" id="IPR003378">
    <property type="entry name" value="Fringe-like_glycosylTrfase"/>
</dbReference>
<comment type="subcellular location">
    <subcellularLocation>
        <location evidence="1">Membrane</location>
        <topology evidence="1">Single-pass type II membrane protein</topology>
    </subcellularLocation>
</comment>
<evidence type="ECO:0000256" key="8">
    <source>
        <dbReference type="ARBA" id="ARBA00022741"/>
    </source>
</evidence>
<name>R7V9G9_CAPTE</name>
<reference evidence="15" key="1">
    <citation type="submission" date="2012-12" db="EMBL/GenBank/DDBJ databases">
        <authorList>
            <person name="Hellsten U."/>
            <person name="Grimwood J."/>
            <person name="Chapman J.A."/>
            <person name="Shapiro H."/>
            <person name="Aerts A."/>
            <person name="Otillar R.P."/>
            <person name="Terry A.Y."/>
            <person name="Boore J.L."/>
            <person name="Simakov O."/>
            <person name="Marletaz F."/>
            <person name="Cho S.-J."/>
            <person name="Edsinger-Gonzales E."/>
            <person name="Havlak P."/>
            <person name="Kuo D.-H."/>
            <person name="Larsson T."/>
            <person name="Lv J."/>
            <person name="Arendt D."/>
            <person name="Savage R."/>
            <person name="Osoegawa K."/>
            <person name="de Jong P."/>
            <person name="Lindberg D.R."/>
            <person name="Seaver E.C."/>
            <person name="Weisblat D.A."/>
            <person name="Putnam N.H."/>
            <person name="Grigoriev I.V."/>
            <person name="Rokhsar D.S."/>
        </authorList>
    </citation>
    <scope>NUCLEOTIDE SEQUENCE</scope>
    <source>
        <strain evidence="15">I ESC-2004</strain>
    </source>
</reference>
<keyword evidence="10" id="KW-1133">Transmembrane helix</keyword>
<dbReference type="GO" id="GO:0016263">
    <property type="term" value="F:glycoprotein-N-acetylgalactosamine 3-beta-galactosyltransferase activity"/>
    <property type="evidence" value="ECO:0007669"/>
    <property type="project" value="UniProtKB-EC"/>
</dbReference>
<comment type="pathway">
    <text evidence="2">Protein modification; protein glycosylation.</text>
</comment>
<evidence type="ECO:0000256" key="11">
    <source>
        <dbReference type="ARBA" id="ARBA00023136"/>
    </source>
</evidence>
<evidence type="ECO:0000256" key="5">
    <source>
        <dbReference type="ARBA" id="ARBA00022676"/>
    </source>
</evidence>
<evidence type="ECO:0000313" key="13">
    <source>
        <dbReference type="EMBL" id="ELU13006.1"/>
    </source>
</evidence>
<dbReference type="Gene3D" id="3.90.550.50">
    <property type="match status" value="1"/>
</dbReference>
<dbReference type="GO" id="GO:0016020">
    <property type="term" value="C:membrane"/>
    <property type="evidence" value="ECO:0007669"/>
    <property type="project" value="UniProtKB-SubCell"/>
</dbReference>
<keyword evidence="7" id="KW-0812">Transmembrane</keyword>
<evidence type="ECO:0000256" key="3">
    <source>
        <dbReference type="ARBA" id="ARBA00006462"/>
    </source>
</evidence>
<dbReference type="UniPathway" id="UPA00378"/>
<evidence type="ECO:0000313" key="14">
    <source>
        <dbReference type="EnsemblMetazoa" id="CapteP174456"/>
    </source>
</evidence>
<reference evidence="14" key="3">
    <citation type="submission" date="2015-06" db="UniProtKB">
        <authorList>
            <consortium name="EnsemblMetazoa"/>
        </authorList>
    </citation>
    <scope>IDENTIFICATION</scope>
</reference>
<keyword evidence="15" id="KW-1185">Reference proteome</keyword>
<keyword evidence="9" id="KW-0735">Signal-anchor</keyword>
<organism evidence="13">
    <name type="scientific">Capitella teleta</name>
    <name type="common">Polychaete worm</name>
    <dbReference type="NCBI Taxonomy" id="283909"/>
    <lineage>
        <taxon>Eukaryota</taxon>
        <taxon>Metazoa</taxon>
        <taxon>Spiralia</taxon>
        <taxon>Lophotrochozoa</taxon>
        <taxon>Annelida</taxon>
        <taxon>Polychaeta</taxon>
        <taxon>Sedentaria</taxon>
        <taxon>Scolecida</taxon>
        <taxon>Capitellidae</taxon>
        <taxon>Capitella</taxon>
    </lineage>
</organism>
<dbReference type="EC" id="2.4.1.122" evidence="4"/>
<evidence type="ECO:0000256" key="10">
    <source>
        <dbReference type="ARBA" id="ARBA00022989"/>
    </source>
</evidence>
<sequence>MTSQDNLLVKAVHTRATWGSRCDTLLFASEQYDPAFPTINISVQSGTEHLVDKTLATFKYIFKHHLHDADWFLKADDDTYVIVENLRHFLSDKNPEKPAMFGNHFMTGGKFGFMSGGAGYVISKEALARFGHQQESPMCRNVDSFAEDIFWTECMVSLGVNLGDSTDHLGRTRFHCQDVSTIIHGTGPEWTLKYGSKGNISDSAISFHYINPQMMHVMDFMVYHLNPLSRF</sequence>
<dbReference type="Pfam" id="PF02434">
    <property type="entry name" value="Fringe"/>
    <property type="match status" value="1"/>
</dbReference>
<comment type="similarity">
    <text evidence="3">Belongs to the glycosyltransferase 31 family. Beta3-Gal-T subfamily.</text>
</comment>
<evidence type="ECO:0000256" key="7">
    <source>
        <dbReference type="ARBA" id="ARBA00022692"/>
    </source>
</evidence>
<dbReference type="OMA" id="WFLNYEY"/>
<evidence type="ECO:0000313" key="15">
    <source>
        <dbReference type="Proteomes" id="UP000014760"/>
    </source>
</evidence>
<gene>
    <name evidence="13" type="ORF">CAPTEDRAFT_174456</name>
</gene>
<keyword evidence="8" id="KW-0547">Nucleotide-binding</keyword>
<keyword evidence="6" id="KW-0808">Transferase</keyword>
<evidence type="ECO:0000259" key="12">
    <source>
        <dbReference type="Pfam" id="PF02434"/>
    </source>
</evidence>
<dbReference type="EnsemblMetazoa" id="CapteT174456">
    <property type="protein sequence ID" value="CapteP174456"/>
    <property type="gene ID" value="CapteG174456"/>
</dbReference>
<evidence type="ECO:0000256" key="6">
    <source>
        <dbReference type="ARBA" id="ARBA00022679"/>
    </source>
</evidence>
<dbReference type="PANTHER" id="PTHR23033:SF14">
    <property type="entry name" value="GLYCOPROTEIN-N-ACETYLGALACTOSAMINE 3-BETA-GALACTOSYLTRANSFERASE 1-RELATED"/>
    <property type="match status" value="1"/>
</dbReference>
<dbReference type="InterPro" id="IPR026050">
    <property type="entry name" value="C1GALT1/C1GALT1_chp1"/>
</dbReference>
<dbReference type="GO" id="GO:0000166">
    <property type="term" value="F:nucleotide binding"/>
    <property type="evidence" value="ECO:0007669"/>
    <property type="project" value="UniProtKB-KW"/>
</dbReference>
<reference evidence="13 15" key="2">
    <citation type="journal article" date="2013" name="Nature">
        <title>Insights into bilaterian evolution from three spiralian genomes.</title>
        <authorList>
            <person name="Simakov O."/>
            <person name="Marletaz F."/>
            <person name="Cho S.J."/>
            <person name="Edsinger-Gonzales E."/>
            <person name="Havlak P."/>
            <person name="Hellsten U."/>
            <person name="Kuo D.H."/>
            <person name="Larsson T."/>
            <person name="Lv J."/>
            <person name="Arendt D."/>
            <person name="Savage R."/>
            <person name="Osoegawa K."/>
            <person name="de Jong P."/>
            <person name="Grimwood J."/>
            <person name="Chapman J.A."/>
            <person name="Shapiro H."/>
            <person name="Aerts A."/>
            <person name="Otillar R.P."/>
            <person name="Terry A.Y."/>
            <person name="Boore J.L."/>
            <person name="Grigoriev I.V."/>
            <person name="Lindberg D.R."/>
            <person name="Seaver E.C."/>
            <person name="Weisblat D.A."/>
            <person name="Putnam N.H."/>
            <person name="Rokhsar D.S."/>
        </authorList>
    </citation>
    <scope>NUCLEOTIDE SEQUENCE</scope>
    <source>
        <strain evidence="13 15">I ESC-2004</strain>
    </source>
</reference>
<evidence type="ECO:0000256" key="2">
    <source>
        <dbReference type="ARBA" id="ARBA00004922"/>
    </source>
</evidence>
<evidence type="ECO:0000256" key="1">
    <source>
        <dbReference type="ARBA" id="ARBA00004606"/>
    </source>
</evidence>
<dbReference type="HOGENOM" id="CLU_035857_1_1_1"/>
<dbReference type="EMBL" id="KB295566">
    <property type="protein sequence ID" value="ELU13006.1"/>
    <property type="molecule type" value="Genomic_DNA"/>
</dbReference>
<dbReference type="AlphaFoldDB" id="R7V9G9"/>
<dbReference type="EMBL" id="AMQN01005268">
    <property type="status" value="NOT_ANNOTATED_CDS"/>
    <property type="molecule type" value="Genomic_DNA"/>
</dbReference>
<keyword evidence="11" id="KW-0472">Membrane</keyword>
<dbReference type="Proteomes" id="UP000014760">
    <property type="component" value="Unassembled WGS sequence"/>
</dbReference>
<keyword evidence="5" id="KW-0328">Glycosyltransferase</keyword>
<dbReference type="STRING" id="283909.R7V9G9"/>
<protein>
    <recommendedName>
        <fullName evidence="4">N-acetylgalactosaminide beta-1,3-galactosyltransferase</fullName>
        <ecNumber evidence="4">2.4.1.122</ecNumber>
    </recommendedName>
</protein>
<proteinExistence type="inferred from homology"/>
<dbReference type="PANTHER" id="PTHR23033">
    <property type="entry name" value="BETA1,3-GALACTOSYLTRANSFERASE"/>
    <property type="match status" value="1"/>
</dbReference>
<feature type="domain" description="Fringe-like glycosyltransferase" evidence="12">
    <location>
        <begin position="17"/>
        <end position="165"/>
    </location>
</feature>